<dbReference type="AlphaFoldDB" id="A0A4D7C8Y3"/>
<accession>A0A4D7C8Y3</accession>
<dbReference type="Proteomes" id="UP000298714">
    <property type="component" value="Chromosome"/>
</dbReference>
<evidence type="ECO:0000313" key="2">
    <source>
        <dbReference type="EMBL" id="QCI80038.1"/>
    </source>
</evidence>
<keyword evidence="1" id="KW-1133">Transmembrane helix</keyword>
<organism evidence="2 3">
    <name type="scientific">Hankyongella ginsenosidimutans</name>
    <dbReference type="NCBI Taxonomy" id="1763828"/>
    <lineage>
        <taxon>Bacteria</taxon>
        <taxon>Pseudomonadati</taxon>
        <taxon>Pseudomonadota</taxon>
        <taxon>Alphaproteobacteria</taxon>
        <taxon>Sphingomonadales</taxon>
        <taxon>Sphingomonadaceae</taxon>
        <taxon>Hankyongella</taxon>
    </lineage>
</organism>
<feature type="transmembrane region" description="Helical" evidence="1">
    <location>
        <begin position="143"/>
        <end position="162"/>
    </location>
</feature>
<evidence type="ECO:0000313" key="3">
    <source>
        <dbReference type="Proteomes" id="UP000298714"/>
    </source>
</evidence>
<sequence>MQQRRRAPRSYNSAVMDSELTMKAASPDQLLRSPIMDRLLTAISTGLALTALLASALFTLFYGHKLSKPNFIGGLIWLQTILVLFWGVLMLRYRRLPEEDSLNSILVRRGGTMVTGAYAGVSILWMAFALSQPSHTMIFNVHWTSQLALMTLYGFVMGLRFLRFPMPESQRGSGPAAIAMRRRDEMLQNLDNIRQSGG</sequence>
<reference evidence="3" key="1">
    <citation type="submission" date="2019-04" db="EMBL/GenBank/DDBJ databases">
        <title>Complete genome sequence of Sphingomonas sp. W1-2-3.</title>
        <authorList>
            <person name="Im W.T."/>
        </authorList>
    </citation>
    <scope>NUCLEOTIDE SEQUENCE [LARGE SCALE GENOMIC DNA]</scope>
    <source>
        <strain evidence="3">W1-2-3</strain>
    </source>
</reference>
<proteinExistence type="predicted"/>
<protein>
    <recommendedName>
        <fullName evidence="4">Transmembrane protein</fullName>
    </recommendedName>
</protein>
<dbReference type="EMBL" id="CP039704">
    <property type="protein sequence ID" value="QCI80038.1"/>
    <property type="molecule type" value="Genomic_DNA"/>
</dbReference>
<keyword evidence="3" id="KW-1185">Reference proteome</keyword>
<gene>
    <name evidence="2" type="ORF">E6W36_12535</name>
</gene>
<evidence type="ECO:0000256" key="1">
    <source>
        <dbReference type="SAM" id="Phobius"/>
    </source>
</evidence>
<name>A0A4D7C8Y3_9SPHN</name>
<dbReference type="RefSeq" id="WP_222872894.1">
    <property type="nucleotide sequence ID" value="NZ_CP039704.1"/>
</dbReference>
<keyword evidence="1" id="KW-0472">Membrane</keyword>
<feature type="transmembrane region" description="Helical" evidence="1">
    <location>
        <begin position="112"/>
        <end position="131"/>
    </location>
</feature>
<feature type="transmembrane region" description="Helical" evidence="1">
    <location>
        <begin position="74"/>
        <end position="91"/>
    </location>
</feature>
<feature type="transmembrane region" description="Helical" evidence="1">
    <location>
        <begin position="39"/>
        <end position="62"/>
    </location>
</feature>
<keyword evidence="1" id="KW-0812">Transmembrane</keyword>
<dbReference type="KEGG" id="hgn:E6W36_12535"/>
<evidence type="ECO:0008006" key="4">
    <source>
        <dbReference type="Google" id="ProtNLM"/>
    </source>
</evidence>